<evidence type="ECO:0000313" key="3">
    <source>
        <dbReference type="EMBL" id="KAF5879107.1"/>
    </source>
</evidence>
<evidence type="ECO:0008006" key="5">
    <source>
        <dbReference type="Google" id="ProtNLM"/>
    </source>
</evidence>
<feature type="region of interest" description="Disordered" evidence="1">
    <location>
        <begin position="166"/>
        <end position="221"/>
    </location>
</feature>
<reference evidence="3 4" key="1">
    <citation type="journal article" date="2020" name="Phytopathology">
        <title>A high-quality genome resource of Botrytis fragariae, a new and rapidly spreading fungal pathogen causing strawberry gray mold in the U.S.A.</title>
        <authorList>
            <person name="Wu Y."/>
            <person name="Saski C.A."/>
            <person name="Schnabel G."/>
            <person name="Xiao S."/>
            <person name="Hu M."/>
        </authorList>
    </citation>
    <scope>NUCLEOTIDE SEQUENCE [LARGE SCALE GENOMIC DNA]</scope>
    <source>
        <strain evidence="3 4">BVB16</strain>
    </source>
</reference>
<dbReference type="Proteomes" id="UP000531561">
    <property type="component" value="Unassembled WGS sequence"/>
</dbReference>
<evidence type="ECO:0000313" key="4">
    <source>
        <dbReference type="Proteomes" id="UP000531561"/>
    </source>
</evidence>
<dbReference type="OrthoDB" id="5423884at2759"/>
<accession>A0A8H6ENW3</accession>
<name>A0A8H6ENW3_9HELO</name>
<keyword evidence="2" id="KW-0472">Membrane</keyword>
<dbReference type="GeneID" id="59260377"/>
<keyword evidence="4" id="KW-1185">Reference proteome</keyword>
<organism evidence="3 4">
    <name type="scientific">Botrytis fragariae</name>
    <dbReference type="NCBI Taxonomy" id="1964551"/>
    <lineage>
        <taxon>Eukaryota</taxon>
        <taxon>Fungi</taxon>
        <taxon>Dikarya</taxon>
        <taxon>Ascomycota</taxon>
        <taxon>Pezizomycotina</taxon>
        <taxon>Leotiomycetes</taxon>
        <taxon>Helotiales</taxon>
        <taxon>Sclerotiniaceae</taxon>
        <taxon>Botrytis</taxon>
    </lineage>
</organism>
<protein>
    <recommendedName>
        <fullName evidence="5">Mid2 domain-containing protein</fullName>
    </recommendedName>
</protein>
<comment type="caution">
    <text evidence="3">The sequence shown here is derived from an EMBL/GenBank/DDBJ whole genome shotgun (WGS) entry which is preliminary data.</text>
</comment>
<sequence>MAPITRLTRIVPQAIILPRVSRDITQTITRRDRSSTATILLGSNTISKISKDQAVTIRSATSHVVVLSPRSTTMPIDVTETTDLSSGAIVGIVLGSILGFMVLLVLGYKCWFNRRSAVWTARYDGDGDEMVYRERRDSGEGQGRIWKSAARGGGREEWEMRCEYDDGDGSEVRRPDKAVVREERRGRGRRYRRTGRERDRQWNDNNGYHGGNRSREWEREGNRRRRSSRNAWVVVERRGILGWGKPVRSSRGRSLRRGMEMRGERGEFGRPVRSWRGWEGMGKGIVIEMGGWNCVVFVEGEGEIRG</sequence>
<dbReference type="RefSeq" id="XP_037198051.1">
    <property type="nucleotide sequence ID" value="XM_037336685.1"/>
</dbReference>
<feature type="transmembrane region" description="Helical" evidence="2">
    <location>
        <begin position="84"/>
        <end position="106"/>
    </location>
</feature>
<evidence type="ECO:0000256" key="2">
    <source>
        <dbReference type="SAM" id="Phobius"/>
    </source>
</evidence>
<proteinExistence type="predicted"/>
<feature type="compositionally biased region" description="Basic and acidic residues" evidence="1">
    <location>
        <begin position="166"/>
        <end position="185"/>
    </location>
</feature>
<gene>
    <name evidence="3" type="ORF">Bfra_006312</name>
</gene>
<evidence type="ECO:0000256" key="1">
    <source>
        <dbReference type="SAM" id="MobiDB-lite"/>
    </source>
</evidence>
<dbReference type="EMBL" id="JABFCT010000001">
    <property type="protein sequence ID" value="KAF5879107.1"/>
    <property type="molecule type" value="Genomic_DNA"/>
</dbReference>
<keyword evidence="2" id="KW-1133">Transmembrane helix</keyword>
<keyword evidence="2" id="KW-0812">Transmembrane</keyword>
<dbReference type="AlphaFoldDB" id="A0A8H6ENW3"/>